<name>A0A0F6W295_9BACT</name>
<dbReference type="KEGG" id="samy:DB32_002805"/>
<protein>
    <submittedName>
        <fullName evidence="1">Uncharacterized protein</fullName>
    </submittedName>
</protein>
<organism evidence="1 2">
    <name type="scientific">Sandaracinus amylolyticus</name>
    <dbReference type="NCBI Taxonomy" id="927083"/>
    <lineage>
        <taxon>Bacteria</taxon>
        <taxon>Pseudomonadati</taxon>
        <taxon>Myxococcota</taxon>
        <taxon>Polyangia</taxon>
        <taxon>Polyangiales</taxon>
        <taxon>Sandaracinaceae</taxon>
        <taxon>Sandaracinus</taxon>
    </lineage>
</organism>
<gene>
    <name evidence="1" type="ORF">DB32_002805</name>
</gene>
<keyword evidence="2" id="KW-1185">Reference proteome</keyword>
<dbReference type="EMBL" id="CP011125">
    <property type="protein sequence ID" value="AKF05656.1"/>
    <property type="molecule type" value="Genomic_DNA"/>
</dbReference>
<dbReference type="Proteomes" id="UP000034883">
    <property type="component" value="Chromosome"/>
</dbReference>
<accession>A0A0F6W295</accession>
<evidence type="ECO:0000313" key="1">
    <source>
        <dbReference type="EMBL" id="AKF05656.1"/>
    </source>
</evidence>
<proteinExistence type="predicted"/>
<dbReference type="AlphaFoldDB" id="A0A0F6W295"/>
<dbReference type="RefSeq" id="WP_053232904.1">
    <property type="nucleotide sequence ID" value="NZ_CP011125.1"/>
</dbReference>
<sequence length="72" mass="7998">MARALLFVSLMHRETTHRTPRRTRSTLASAELRRLDHDLVALEAQASTDPVLATMLAAARACRAQLVRDTEG</sequence>
<evidence type="ECO:0000313" key="2">
    <source>
        <dbReference type="Proteomes" id="UP000034883"/>
    </source>
</evidence>
<dbReference type="STRING" id="927083.DB32_002805"/>
<reference evidence="1 2" key="1">
    <citation type="submission" date="2015-03" db="EMBL/GenBank/DDBJ databases">
        <title>Genome assembly of Sandaracinus amylolyticus DSM 53668.</title>
        <authorList>
            <person name="Sharma G."/>
            <person name="Subramanian S."/>
        </authorList>
    </citation>
    <scope>NUCLEOTIDE SEQUENCE [LARGE SCALE GENOMIC DNA]</scope>
    <source>
        <strain evidence="1 2">DSM 53668</strain>
    </source>
</reference>